<name>C8XGL9_NAKMY</name>
<dbReference type="eggNOG" id="COG1802">
    <property type="taxonomic scope" value="Bacteria"/>
</dbReference>
<dbReference type="InParanoid" id="C8XGL9"/>
<reference evidence="6" key="1">
    <citation type="submission" date="2009-09" db="EMBL/GenBank/DDBJ databases">
        <title>The complete genome of Nakamurella multipartita DSM 44233.</title>
        <authorList>
            <consortium name="US DOE Joint Genome Institute (JGI-PGF)"/>
            <person name="Lucas S."/>
            <person name="Copeland A."/>
            <person name="Lapidus A."/>
            <person name="Glavina del Rio T."/>
            <person name="Dalin E."/>
            <person name="Tice H."/>
            <person name="Bruce D."/>
            <person name="Goodwin L."/>
            <person name="Pitluck S."/>
            <person name="Kyrpides N."/>
            <person name="Mavromatis K."/>
            <person name="Ivanova N."/>
            <person name="Ovchinnikova G."/>
            <person name="Sims D."/>
            <person name="Meincke L."/>
            <person name="Brettin T."/>
            <person name="Detter J.C."/>
            <person name="Han C."/>
            <person name="Larimer F."/>
            <person name="Land M."/>
            <person name="Hauser L."/>
            <person name="Markowitz V."/>
            <person name="Cheng J.-F."/>
            <person name="Hugenholtz P."/>
            <person name="Woyke T."/>
            <person name="Wu D."/>
            <person name="Klenk H.-P."/>
            <person name="Eisen J.A."/>
        </authorList>
    </citation>
    <scope>NUCLEOTIDE SEQUENCE [LARGE SCALE GENOMIC DNA]</scope>
    <source>
        <strain evidence="6">ATCC 700099 / DSM 44233 / CIP 104796 / JCM 9543 / NBRC 105858 / Y-104</strain>
    </source>
</reference>
<keyword evidence="3" id="KW-0804">Transcription</keyword>
<protein>
    <submittedName>
        <fullName evidence="5">Transcriptional regulator, GntR family</fullName>
    </submittedName>
</protein>
<dbReference type="GO" id="GO:0003677">
    <property type="term" value="F:DNA binding"/>
    <property type="evidence" value="ECO:0007669"/>
    <property type="project" value="UniProtKB-KW"/>
</dbReference>
<keyword evidence="6" id="KW-1185">Reference proteome</keyword>
<evidence type="ECO:0000256" key="3">
    <source>
        <dbReference type="ARBA" id="ARBA00023163"/>
    </source>
</evidence>
<dbReference type="Pfam" id="PF07729">
    <property type="entry name" value="FCD"/>
    <property type="match status" value="1"/>
</dbReference>
<dbReference type="SUPFAM" id="SSF46785">
    <property type="entry name" value="Winged helix' DNA-binding domain"/>
    <property type="match status" value="1"/>
</dbReference>
<evidence type="ECO:0000313" key="5">
    <source>
        <dbReference type="EMBL" id="ACV78202.1"/>
    </source>
</evidence>
<dbReference type="Pfam" id="PF00392">
    <property type="entry name" value="GntR"/>
    <property type="match status" value="1"/>
</dbReference>
<dbReference type="KEGG" id="nml:Namu_1812"/>
<dbReference type="RefSeq" id="WP_015747104.1">
    <property type="nucleotide sequence ID" value="NC_013235.1"/>
</dbReference>
<dbReference type="InterPro" id="IPR000524">
    <property type="entry name" value="Tscrpt_reg_HTH_GntR"/>
</dbReference>
<accession>C8XGL9</accession>
<dbReference type="InterPro" id="IPR036390">
    <property type="entry name" value="WH_DNA-bd_sf"/>
</dbReference>
<gene>
    <name evidence="5" type="ordered locus">Namu_1812</name>
</gene>
<dbReference type="SUPFAM" id="SSF48008">
    <property type="entry name" value="GntR ligand-binding domain-like"/>
    <property type="match status" value="1"/>
</dbReference>
<dbReference type="Gene3D" id="1.10.10.10">
    <property type="entry name" value="Winged helix-like DNA-binding domain superfamily/Winged helix DNA-binding domain"/>
    <property type="match status" value="1"/>
</dbReference>
<feature type="domain" description="HTH gntR-type" evidence="4">
    <location>
        <begin position="31"/>
        <end position="98"/>
    </location>
</feature>
<dbReference type="SMART" id="SM00895">
    <property type="entry name" value="FCD"/>
    <property type="match status" value="1"/>
</dbReference>
<dbReference type="Proteomes" id="UP000002218">
    <property type="component" value="Chromosome"/>
</dbReference>
<dbReference type="SMART" id="SM00345">
    <property type="entry name" value="HTH_GNTR"/>
    <property type="match status" value="1"/>
</dbReference>
<dbReference type="InterPro" id="IPR036388">
    <property type="entry name" value="WH-like_DNA-bd_sf"/>
</dbReference>
<dbReference type="InterPro" id="IPR008920">
    <property type="entry name" value="TF_FadR/GntR_C"/>
</dbReference>
<evidence type="ECO:0000256" key="2">
    <source>
        <dbReference type="ARBA" id="ARBA00023125"/>
    </source>
</evidence>
<proteinExistence type="predicted"/>
<dbReference type="PANTHER" id="PTHR43537:SF5">
    <property type="entry name" value="UXU OPERON TRANSCRIPTIONAL REGULATOR"/>
    <property type="match status" value="1"/>
</dbReference>
<dbReference type="Gene3D" id="1.20.120.530">
    <property type="entry name" value="GntR ligand-binding domain-like"/>
    <property type="match status" value="1"/>
</dbReference>
<dbReference type="HOGENOM" id="CLU_017584_5_0_11"/>
<dbReference type="AlphaFoldDB" id="C8XGL9"/>
<reference evidence="5 6" key="2">
    <citation type="journal article" date="2010" name="Stand. Genomic Sci.">
        <title>Complete genome sequence of Nakamurella multipartita type strain (Y-104).</title>
        <authorList>
            <person name="Tice H."/>
            <person name="Mayilraj S."/>
            <person name="Sims D."/>
            <person name="Lapidus A."/>
            <person name="Nolan M."/>
            <person name="Lucas S."/>
            <person name="Glavina Del Rio T."/>
            <person name="Copeland A."/>
            <person name="Cheng J.F."/>
            <person name="Meincke L."/>
            <person name="Bruce D."/>
            <person name="Goodwin L."/>
            <person name="Pitluck S."/>
            <person name="Ivanova N."/>
            <person name="Mavromatis K."/>
            <person name="Ovchinnikova G."/>
            <person name="Pati A."/>
            <person name="Chen A."/>
            <person name="Palaniappan K."/>
            <person name="Land M."/>
            <person name="Hauser L."/>
            <person name="Chang Y.J."/>
            <person name="Jeffries C.D."/>
            <person name="Detter J.C."/>
            <person name="Brettin T."/>
            <person name="Rohde M."/>
            <person name="Goker M."/>
            <person name="Bristow J."/>
            <person name="Eisen J.A."/>
            <person name="Markowitz V."/>
            <person name="Hugenholtz P."/>
            <person name="Kyrpides N.C."/>
            <person name="Klenk H.P."/>
            <person name="Chen F."/>
        </authorList>
    </citation>
    <scope>NUCLEOTIDE SEQUENCE [LARGE SCALE GENOMIC DNA]</scope>
    <source>
        <strain evidence="6">ATCC 700099 / DSM 44233 / CIP 104796 / JCM 9543 / NBRC 105858 / Y-104</strain>
    </source>
</reference>
<dbReference type="EMBL" id="CP001737">
    <property type="protein sequence ID" value="ACV78202.1"/>
    <property type="molecule type" value="Genomic_DNA"/>
</dbReference>
<dbReference type="InterPro" id="IPR011711">
    <property type="entry name" value="GntR_C"/>
</dbReference>
<dbReference type="PANTHER" id="PTHR43537">
    <property type="entry name" value="TRANSCRIPTIONAL REGULATOR, GNTR FAMILY"/>
    <property type="match status" value="1"/>
</dbReference>
<evidence type="ECO:0000256" key="1">
    <source>
        <dbReference type="ARBA" id="ARBA00023015"/>
    </source>
</evidence>
<sequence length="248" mass="27666">MVAAPPNGPDVNARASTHSPLMGILRAERAGLSQQAILTELRRAILSGDVAPGTQVPMDEVAELFGVSRIPIRESLKTLIGEGLVDHQPRAGYTVARLTPQEFRELYIVRGVLGIAALSAAIDSAGPDDDREAAEALHALDRAMQNRDYRAYQRDSRRFHFALATPCRMPRLMHMIELVWNITEPIQPMAHIRQRDRDELHGEHRDMLDAFVARDRARLLRITRQHLDELETTVSDLSATDLFDSPAG</sequence>
<evidence type="ECO:0000259" key="4">
    <source>
        <dbReference type="PROSITE" id="PS50949"/>
    </source>
</evidence>
<keyword evidence="1" id="KW-0805">Transcription regulation</keyword>
<dbReference type="CDD" id="cd07377">
    <property type="entry name" value="WHTH_GntR"/>
    <property type="match status" value="1"/>
</dbReference>
<evidence type="ECO:0000313" key="6">
    <source>
        <dbReference type="Proteomes" id="UP000002218"/>
    </source>
</evidence>
<organism evidence="5 6">
    <name type="scientific">Nakamurella multipartita (strain ATCC 700099 / DSM 44233 / CIP 104796 / JCM 9543 / NBRC 105858 / Y-104)</name>
    <name type="common">Microsphaera multipartita</name>
    <dbReference type="NCBI Taxonomy" id="479431"/>
    <lineage>
        <taxon>Bacteria</taxon>
        <taxon>Bacillati</taxon>
        <taxon>Actinomycetota</taxon>
        <taxon>Actinomycetes</taxon>
        <taxon>Nakamurellales</taxon>
        <taxon>Nakamurellaceae</taxon>
        <taxon>Nakamurella</taxon>
    </lineage>
</organism>
<dbReference type="STRING" id="479431.Namu_1812"/>
<dbReference type="GO" id="GO:0003700">
    <property type="term" value="F:DNA-binding transcription factor activity"/>
    <property type="evidence" value="ECO:0007669"/>
    <property type="project" value="InterPro"/>
</dbReference>
<keyword evidence="2" id="KW-0238">DNA-binding</keyword>
<dbReference type="PROSITE" id="PS50949">
    <property type="entry name" value="HTH_GNTR"/>
    <property type="match status" value="1"/>
</dbReference>